<dbReference type="EMBL" id="ANJA01001798">
    <property type="protein sequence ID" value="ETO74501.1"/>
    <property type="molecule type" value="Genomic_DNA"/>
</dbReference>
<name>A0A081A6J0_PHYNI</name>
<feature type="non-terminal residue" evidence="2">
    <location>
        <position position="1"/>
    </location>
</feature>
<dbReference type="AlphaFoldDB" id="A0A081A6J0"/>
<dbReference type="Proteomes" id="UP000028582">
    <property type="component" value="Unassembled WGS sequence"/>
</dbReference>
<comment type="caution">
    <text evidence="2">The sequence shown here is derived from an EMBL/GenBank/DDBJ whole genome shotgun (WGS) entry which is preliminary data.</text>
</comment>
<sequence length="47" mass="5070">RDHVCTDKVLFFIGSLCSLRSGAQHGPRSSSGRLSRASKQALPRSKA</sequence>
<proteinExistence type="predicted"/>
<gene>
    <name evidence="2" type="ORF">F444_09832</name>
</gene>
<evidence type="ECO:0000313" key="3">
    <source>
        <dbReference type="Proteomes" id="UP000028582"/>
    </source>
</evidence>
<evidence type="ECO:0000313" key="2">
    <source>
        <dbReference type="EMBL" id="ETO74501.1"/>
    </source>
</evidence>
<evidence type="ECO:0000256" key="1">
    <source>
        <dbReference type="SAM" id="MobiDB-lite"/>
    </source>
</evidence>
<feature type="region of interest" description="Disordered" evidence="1">
    <location>
        <begin position="21"/>
        <end position="47"/>
    </location>
</feature>
<protein>
    <submittedName>
        <fullName evidence="2">Uncharacterized protein</fullName>
    </submittedName>
</protein>
<accession>A0A081A6J0</accession>
<organism evidence="2 3">
    <name type="scientific">Phytophthora nicotianae P1976</name>
    <dbReference type="NCBI Taxonomy" id="1317066"/>
    <lineage>
        <taxon>Eukaryota</taxon>
        <taxon>Sar</taxon>
        <taxon>Stramenopiles</taxon>
        <taxon>Oomycota</taxon>
        <taxon>Peronosporomycetes</taxon>
        <taxon>Peronosporales</taxon>
        <taxon>Peronosporaceae</taxon>
        <taxon>Phytophthora</taxon>
    </lineage>
</organism>
<reference evidence="2 3" key="1">
    <citation type="submission" date="2013-11" db="EMBL/GenBank/DDBJ databases">
        <title>The Genome Sequence of Phytophthora parasitica P1976.</title>
        <authorList>
            <consortium name="The Broad Institute Genomics Platform"/>
            <person name="Russ C."/>
            <person name="Tyler B."/>
            <person name="Panabieres F."/>
            <person name="Shan W."/>
            <person name="Tripathy S."/>
            <person name="Grunwald N."/>
            <person name="Machado M."/>
            <person name="Johnson C.S."/>
            <person name="Walker B."/>
            <person name="Young S."/>
            <person name="Zeng Q."/>
            <person name="Gargeya S."/>
            <person name="Fitzgerald M."/>
            <person name="Haas B."/>
            <person name="Abouelleil A."/>
            <person name="Allen A.W."/>
            <person name="Alvarado L."/>
            <person name="Arachchi H.M."/>
            <person name="Berlin A.M."/>
            <person name="Chapman S.B."/>
            <person name="Gainer-Dewar J."/>
            <person name="Goldberg J."/>
            <person name="Griggs A."/>
            <person name="Gujja S."/>
            <person name="Hansen M."/>
            <person name="Howarth C."/>
            <person name="Imamovic A."/>
            <person name="Ireland A."/>
            <person name="Larimer J."/>
            <person name="McCowan C."/>
            <person name="Murphy C."/>
            <person name="Pearson M."/>
            <person name="Poon T.W."/>
            <person name="Priest M."/>
            <person name="Roberts A."/>
            <person name="Saif S."/>
            <person name="Shea T."/>
            <person name="Sisk P."/>
            <person name="Sykes S."/>
            <person name="Wortman J."/>
            <person name="Nusbaum C."/>
            <person name="Birren B."/>
        </authorList>
    </citation>
    <scope>NUCLEOTIDE SEQUENCE [LARGE SCALE GENOMIC DNA]</scope>
    <source>
        <strain evidence="2 3">P1976</strain>
    </source>
</reference>